<organism evidence="1 2">
    <name type="scientific">Ehrlichia sennetsu (strain ATCC VR-367 / Miyayama)</name>
    <name type="common">Neorickettsia sennetsu</name>
    <dbReference type="NCBI Taxonomy" id="222891"/>
    <lineage>
        <taxon>Bacteria</taxon>
        <taxon>Pseudomonadati</taxon>
        <taxon>Pseudomonadota</taxon>
        <taxon>Alphaproteobacteria</taxon>
        <taxon>Rickettsiales</taxon>
        <taxon>Anaplasmataceae</taxon>
        <taxon>Ehrlichia</taxon>
    </lineage>
</organism>
<evidence type="ECO:0000313" key="1">
    <source>
        <dbReference type="EMBL" id="ABD46465.1"/>
    </source>
</evidence>
<reference evidence="1 2" key="1">
    <citation type="journal article" date="2006" name="PLoS Genet.">
        <title>Comparative genomics of emerging human ehrlichiosis agents.</title>
        <authorList>
            <person name="Dunning Hotopp J.C."/>
            <person name="Lin M."/>
            <person name="Madupu R."/>
            <person name="Crabtree J."/>
            <person name="Angiuoli S.V."/>
            <person name="Eisen J.A."/>
            <person name="Seshadri R."/>
            <person name="Ren Q."/>
            <person name="Wu M."/>
            <person name="Utterback T.R."/>
            <person name="Smith S."/>
            <person name="Lewis M."/>
            <person name="Khouri H."/>
            <person name="Zhang C."/>
            <person name="Niu H."/>
            <person name="Lin Q."/>
            <person name="Ohashi N."/>
            <person name="Zhi N."/>
            <person name="Nelson W."/>
            <person name="Brinkac L.M."/>
            <person name="Dodson R.J."/>
            <person name="Rosovitz M.J."/>
            <person name="Sundaram J."/>
            <person name="Daugherty S.C."/>
            <person name="Davidsen T."/>
            <person name="Durkin A.S."/>
            <person name="Gwinn M."/>
            <person name="Haft D.H."/>
            <person name="Selengut J.D."/>
            <person name="Sullivan S.A."/>
            <person name="Zafar N."/>
            <person name="Zhou L."/>
            <person name="Benahmed F."/>
            <person name="Forberger H."/>
            <person name="Halpin R."/>
            <person name="Mulligan S."/>
            <person name="Robinson J."/>
            <person name="White O."/>
            <person name="Rikihisa Y."/>
            <person name="Tettelin H."/>
        </authorList>
    </citation>
    <scope>NUCLEOTIDE SEQUENCE [LARGE SCALE GENOMIC DNA]</scope>
    <source>
        <strain evidence="2">ATCC VR-367 / Miyayama</strain>
    </source>
</reference>
<proteinExistence type="predicted"/>
<dbReference type="AlphaFoldDB" id="Q2GF31"/>
<dbReference type="KEGG" id="nse:NSE_0022"/>
<dbReference type="STRING" id="222891.NSE_0022"/>
<evidence type="ECO:0000313" key="2">
    <source>
        <dbReference type="Proteomes" id="UP000001942"/>
    </source>
</evidence>
<dbReference type="HOGENOM" id="CLU_3101365_0_0_5"/>
<gene>
    <name evidence="1" type="ordered locus">NSE_0022</name>
</gene>
<keyword evidence="2" id="KW-1185">Reference proteome</keyword>
<dbReference type="Proteomes" id="UP000001942">
    <property type="component" value="Chromosome"/>
</dbReference>
<sequence length="51" mass="5425">MIPGCCCSTLPSFVVLLGGSFCLCCRCGVGKKNSLCVLHHVREGYVVVDGY</sequence>
<dbReference type="EMBL" id="CP000237">
    <property type="protein sequence ID" value="ABD46465.1"/>
    <property type="molecule type" value="Genomic_DNA"/>
</dbReference>
<name>Q2GF31_EHRS3</name>
<protein>
    <submittedName>
        <fullName evidence="1">Uncharacterized protein</fullName>
    </submittedName>
</protein>
<accession>Q2GF31</accession>